<evidence type="ECO:0000313" key="1">
    <source>
        <dbReference type="EMBL" id="TWU51550.1"/>
    </source>
</evidence>
<gene>
    <name evidence="1" type="ORF">Poly59_31430</name>
</gene>
<evidence type="ECO:0000313" key="2">
    <source>
        <dbReference type="Proteomes" id="UP000317977"/>
    </source>
</evidence>
<reference evidence="1 2" key="1">
    <citation type="submission" date="2019-02" db="EMBL/GenBank/DDBJ databases">
        <title>Deep-cultivation of Planctomycetes and their phenomic and genomic characterization uncovers novel biology.</title>
        <authorList>
            <person name="Wiegand S."/>
            <person name="Jogler M."/>
            <person name="Boedeker C."/>
            <person name="Pinto D."/>
            <person name="Vollmers J."/>
            <person name="Rivas-Marin E."/>
            <person name="Kohn T."/>
            <person name="Peeters S.H."/>
            <person name="Heuer A."/>
            <person name="Rast P."/>
            <person name="Oberbeckmann S."/>
            <person name="Bunk B."/>
            <person name="Jeske O."/>
            <person name="Meyerdierks A."/>
            <person name="Storesund J.E."/>
            <person name="Kallscheuer N."/>
            <person name="Luecker S."/>
            <person name="Lage O.M."/>
            <person name="Pohl T."/>
            <person name="Merkel B.J."/>
            <person name="Hornburger P."/>
            <person name="Mueller R.-W."/>
            <person name="Bruemmer F."/>
            <person name="Labrenz M."/>
            <person name="Spormann A.M."/>
            <person name="Op Den Camp H."/>
            <person name="Overmann J."/>
            <person name="Amann R."/>
            <person name="Jetten M.S.M."/>
            <person name="Mascher T."/>
            <person name="Medema M.H."/>
            <person name="Devos D.P."/>
            <person name="Kaster A.-K."/>
            <person name="Ovreas L."/>
            <person name="Rohde M."/>
            <person name="Galperin M.Y."/>
            <person name="Jogler C."/>
        </authorList>
    </citation>
    <scope>NUCLEOTIDE SEQUENCE [LARGE SCALE GENOMIC DNA]</scope>
    <source>
        <strain evidence="1 2">Poly59</strain>
    </source>
</reference>
<keyword evidence="2" id="KW-1185">Reference proteome</keyword>
<proteinExistence type="predicted"/>
<dbReference type="EMBL" id="SJPX01000003">
    <property type="protein sequence ID" value="TWU51550.1"/>
    <property type="molecule type" value="Genomic_DNA"/>
</dbReference>
<sequence length="87" mass="9593">MPGDKCRLGAGCVNSARPVLRGFKAQFSTLHELGHPAGNRWDTEKRSCTLNLRGFVSTRPEPDLRAFSSGYFYTSGPVTLHVTPRTI</sequence>
<comment type="caution">
    <text evidence="1">The sequence shown here is derived from an EMBL/GenBank/DDBJ whole genome shotgun (WGS) entry which is preliminary data.</text>
</comment>
<accession>A0A5C6ETA4</accession>
<dbReference type="AlphaFoldDB" id="A0A5C6ETA4"/>
<name>A0A5C6ETA4_9BACT</name>
<dbReference type="Proteomes" id="UP000317977">
    <property type="component" value="Unassembled WGS sequence"/>
</dbReference>
<protein>
    <submittedName>
        <fullName evidence="1">Uncharacterized protein</fullName>
    </submittedName>
</protein>
<organism evidence="1 2">
    <name type="scientific">Rubripirellula reticaptiva</name>
    <dbReference type="NCBI Taxonomy" id="2528013"/>
    <lineage>
        <taxon>Bacteria</taxon>
        <taxon>Pseudomonadati</taxon>
        <taxon>Planctomycetota</taxon>
        <taxon>Planctomycetia</taxon>
        <taxon>Pirellulales</taxon>
        <taxon>Pirellulaceae</taxon>
        <taxon>Rubripirellula</taxon>
    </lineage>
</organism>